<accession>A0A2M6WSN6</accession>
<keyword evidence="1" id="KW-0472">Membrane</keyword>
<evidence type="ECO:0000313" key="2">
    <source>
        <dbReference type="EMBL" id="PIT95819.1"/>
    </source>
</evidence>
<dbReference type="EMBL" id="PFAM01000022">
    <property type="protein sequence ID" value="PIT95819.1"/>
    <property type="molecule type" value="Genomic_DNA"/>
</dbReference>
<gene>
    <name evidence="2" type="ORF">COT94_03600</name>
</gene>
<protein>
    <submittedName>
        <fullName evidence="2">Uncharacterized protein</fullName>
    </submittedName>
</protein>
<keyword evidence="1" id="KW-0812">Transmembrane</keyword>
<feature type="transmembrane region" description="Helical" evidence="1">
    <location>
        <begin position="32"/>
        <end position="51"/>
    </location>
</feature>
<proteinExistence type="predicted"/>
<organism evidence="2 3">
    <name type="scientific">Candidatus Falkowbacteria bacterium CG10_big_fil_rev_8_21_14_0_10_37_14</name>
    <dbReference type="NCBI Taxonomy" id="1974561"/>
    <lineage>
        <taxon>Bacteria</taxon>
        <taxon>Candidatus Falkowiibacteriota</taxon>
    </lineage>
</organism>
<comment type="caution">
    <text evidence="2">The sequence shown here is derived from an EMBL/GenBank/DDBJ whole genome shotgun (WGS) entry which is preliminary data.</text>
</comment>
<name>A0A2M6WSN6_9BACT</name>
<dbReference type="Proteomes" id="UP000228533">
    <property type="component" value="Unassembled WGS sequence"/>
</dbReference>
<feature type="transmembrane region" description="Helical" evidence="1">
    <location>
        <begin position="7"/>
        <end position="26"/>
    </location>
</feature>
<reference evidence="3" key="1">
    <citation type="submission" date="2017-09" db="EMBL/GenBank/DDBJ databases">
        <title>Depth-based differentiation of microbial function through sediment-hosted aquifers and enrichment of novel symbionts in the deep terrestrial subsurface.</title>
        <authorList>
            <person name="Probst A.J."/>
            <person name="Ladd B."/>
            <person name="Jarett J.K."/>
            <person name="Geller-Mcgrath D.E."/>
            <person name="Sieber C.M.K."/>
            <person name="Emerson J.B."/>
            <person name="Anantharaman K."/>
            <person name="Thomas B.C."/>
            <person name="Malmstrom R."/>
            <person name="Stieglmeier M."/>
            <person name="Klingl A."/>
            <person name="Woyke T."/>
            <person name="Ryan C.M."/>
            <person name="Banfield J.F."/>
        </authorList>
    </citation>
    <scope>NUCLEOTIDE SEQUENCE [LARGE SCALE GENOMIC DNA]</scope>
</reference>
<evidence type="ECO:0000256" key="1">
    <source>
        <dbReference type="SAM" id="Phobius"/>
    </source>
</evidence>
<dbReference type="AlphaFoldDB" id="A0A2M6WSN6"/>
<evidence type="ECO:0000313" key="3">
    <source>
        <dbReference type="Proteomes" id="UP000228533"/>
    </source>
</evidence>
<sequence length="63" mass="7243">MRNISVQFWAYIGIAVLILSLIIFGFIVNNLFGVFCEGFMFLCFSGCLYELSKNKKFMEEAQS</sequence>
<keyword evidence="1" id="KW-1133">Transmembrane helix</keyword>